<dbReference type="Proteomes" id="UP000036503">
    <property type="component" value="Unassembled WGS sequence"/>
</dbReference>
<dbReference type="EMBL" id="LEKT01000023">
    <property type="protein sequence ID" value="KMO86410.1"/>
    <property type="molecule type" value="Genomic_DNA"/>
</dbReference>
<accession>A0A0J6WSC0</accession>
<comment type="caution">
    <text evidence="1">The sequence shown here is derived from an EMBL/GenBank/DDBJ whole genome shotgun (WGS) entry which is preliminary data.</text>
</comment>
<evidence type="ECO:0000313" key="2">
    <source>
        <dbReference type="Proteomes" id="UP000036503"/>
    </source>
</evidence>
<gene>
    <name evidence="1" type="ORF">AB840_08050</name>
</gene>
<organism evidence="1 2">
    <name type="scientific">Megasphaera cerevisiae DSM 20462</name>
    <dbReference type="NCBI Taxonomy" id="1122219"/>
    <lineage>
        <taxon>Bacteria</taxon>
        <taxon>Bacillati</taxon>
        <taxon>Bacillota</taxon>
        <taxon>Negativicutes</taxon>
        <taxon>Veillonellales</taxon>
        <taxon>Veillonellaceae</taxon>
        <taxon>Megasphaera</taxon>
    </lineage>
</organism>
<dbReference type="AlphaFoldDB" id="A0A0J6WSC0"/>
<name>A0A0J6WSC0_9FIRM</name>
<dbReference type="PATRIC" id="fig|1122219.3.peg.1295"/>
<evidence type="ECO:0000313" key="1">
    <source>
        <dbReference type="EMBL" id="KMO86410.1"/>
    </source>
</evidence>
<keyword evidence="2" id="KW-1185">Reference proteome</keyword>
<proteinExistence type="predicted"/>
<dbReference type="InParanoid" id="A0A0J6WSC0"/>
<reference evidence="1 2" key="1">
    <citation type="submission" date="2015-06" db="EMBL/GenBank/DDBJ databases">
        <title>Draft genome sequence of beer spoilage bacterium Megasphaera cerevisiae type strain 20462.</title>
        <authorList>
            <person name="Kutumbaka K."/>
            <person name="Pasmowitz J."/>
            <person name="Mategko J."/>
            <person name="Reyes D."/>
            <person name="Friedrich A."/>
            <person name="Han S."/>
            <person name="Martens-Habbena W."/>
            <person name="Neal-McKinney J."/>
            <person name="Janagama H.K."/>
            <person name="Nadala C."/>
            <person name="Samadpour M."/>
        </authorList>
    </citation>
    <scope>NUCLEOTIDE SEQUENCE [LARGE SCALE GENOMIC DNA]</scope>
    <source>
        <strain evidence="1 2">DSM 20462</strain>
    </source>
</reference>
<dbReference type="RefSeq" id="WP_048514324.1">
    <property type="nucleotide sequence ID" value="NZ_LEKT01000023.1"/>
</dbReference>
<sequence>MKLASKAREESLDHMTQGDKNMLDVSMENIRKSIDTACLMGLRYAVLDKTGIDAVDAEICATVEESGYKIASNTSKIIIQW</sequence>
<protein>
    <submittedName>
        <fullName evidence="1">Uncharacterized protein</fullName>
    </submittedName>
</protein>